<dbReference type="InterPro" id="IPR036388">
    <property type="entry name" value="WH-like_DNA-bd_sf"/>
</dbReference>
<evidence type="ECO:0000256" key="1">
    <source>
        <dbReference type="ARBA" id="ARBA00023015"/>
    </source>
</evidence>
<keyword evidence="1" id="KW-0805">Transcription regulation</keyword>
<dbReference type="PANTHER" id="PTHR44688:SF16">
    <property type="entry name" value="DNA-BINDING TRANSCRIPTIONAL ACTIVATOR DEVR_DOSR"/>
    <property type="match status" value="1"/>
</dbReference>
<dbReference type="AlphaFoldDB" id="A0A1C0ARI3"/>
<evidence type="ECO:0000259" key="4">
    <source>
        <dbReference type="PROSITE" id="PS50043"/>
    </source>
</evidence>
<dbReference type="CDD" id="cd06170">
    <property type="entry name" value="LuxR_C_like"/>
    <property type="match status" value="1"/>
</dbReference>
<evidence type="ECO:0000256" key="2">
    <source>
        <dbReference type="ARBA" id="ARBA00023125"/>
    </source>
</evidence>
<dbReference type="Gene3D" id="1.10.10.10">
    <property type="entry name" value="Winged helix-like DNA-binding domain superfamily/Winged helix DNA-binding domain"/>
    <property type="match status" value="1"/>
</dbReference>
<keyword evidence="6" id="KW-1185">Reference proteome</keyword>
<dbReference type="InterPro" id="IPR016032">
    <property type="entry name" value="Sig_transdc_resp-reg_C-effctor"/>
</dbReference>
<organism evidence="5 6">
    <name type="scientific">Tessaracoccus lapidicaptus</name>
    <dbReference type="NCBI Taxonomy" id="1427523"/>
    <lineage>
        <taxon>Bacteria</taxon>
        <taxon>Bacillati</taxon>
        <taxon>Actinomycetota</taxon>
        <taxon>Actinomycetes</taxon>
        <taxon>Propionibacteriales</taxon>
        <taxon>Propionibacteriaceae</taxon>
        <taxon>Tessaracoccus</taxon>
    </lineage>
</organism>
<gene>
    <name evidence="5" type="ORF">BCR15_12705</name>
</gene>
<dbReference type="PRINTS" id="PR00038">
    <property type="entry name" value="HTHLUXR"/>
</dbReference>
<keyword evidence="2" id="KW-0238">DNA-binding</keyword>
<dbReference type="EMBL" id="MBQD01000004">
    <property type="protein sequence ID" value="OCL36977.1"/>
    <property type="molecule type" value="Genomic_DNA"/>
</dbReference>
<evidence type="ECO:0000313" key="5">
    <source>
        <dbReference type="EMBL" id="OCL36977.1"/>
    </source>
</evidence>
<dbReference type="Pfam" id="PF00196">
    <property type="entry name" value="GerE"/>
    <property type="match status" value="1"/>
</dbReference>
<protein>
    <recommendedName>
        <fullName evidence="4">HTH luxR-type domain-containing protein</fullName>
    </recommendedName>
</protein>
<dbReference type="SUPFAM" id="SSF46894">
    <property type="entry name" value="C-terminal effector domain of the bipartite response regulators"/>
    <property type="match status" value="1"/>
</dbReference>
<dbReference type="PANTHER" id="PTHR44688">
    <property type="entry name" value="DNA-BINDING TRANSCRIPTIONAL ACTIVATOR DEVR_DOSR"/>
    <property type="match status" value="1"/>
</dbReference>
<proteinExistence type="predicted"/>
<evidence type="ECO:0000313" key="6">
    <source>
        <dbReference type="Proteomes" id="UP000093501"/>
    </source>
</evidence>
<dbReference type="InterPro" id="IPR000792">
    <property type="entry name" value="Tscrpt_reg_LuxR_C"/>
</dbReference>
<dbReference type="Proteomes" id="UP000093501">
    <property type="component" value="Unassembled WGS sequence"/>
</dbReference>
<dbReference type="GO" id="GO:0006355">
    <property type="term" value="P:regulation of DNA-templated transcription"/>
    <property type="evidence" value="ECO:0007669"/>
    <property type="project" value="InterPro"/>
</dbReference>
<name>A0A1C0ARI3_9ACTN</name>
<keyword evidence="3" id="KW-0804">Transcription</keyword>
<feature type="domain" description="HTH luxR-type" evidence="4">
    <location>
        <begin position="19"/>
        <end position="84"/>
    </location>
</feature>
<sequence>MGQRLARYPGLVVAPNPVAGGVDGALTRRQREVLQALAEGGTMADVARRLVVSTETVRSTAKAAYKRLGAGDRAGALAIARARGLI</sequence>
<dbReference type="GO" id="GO:0003677">
    <property type="term" value="F:DNA binding"/>
    <property type="evidence" value="ECO:0007669"/>
    <property type="project" value="UniProtKB-KW"/>
</dbReference>
<reference evidence="6" key="1">
    <citation type="submission" date="2016-07" db="EMBL/GenBank/DDBJ databases">
        <authorList>
            <person name="Florea S."/>
            <person name="Webb J.S."/>
            <person name="Jaromczyk J."/>
            <person name="Schardl C.L."/>
        </authorList>
    </citation>
    <scope>NUCLEOTIDE SEQUENCE [LARGE SCALE GENOMIC DNA]</scope>
    <source>
        <strain evidence="6">IPBSL-7</strain>
    </source>
</reference>
<dbReference type="SMART" id="SM00421">
    <property type="entry name" value="HTH_LUXR"/>
    <property type="match status" value="1"/>
</dbReference>
<comment type="caution">
    <text evidence="5">The sequence shown here is derived from an EMBL/GenBank/DDBJ whole genome shotgun (WGS) entry which is preliminary data.</text>
</comment>
<accession>A0A1C0ARI3</accession>
<evidence type="ECO:0000256" key="3">
    <source>
        <dbReference type="ARBA" id="ARBA00023163"/>
    </source>
</evidence>
<dbReference type="PROSITE" id="PS50043">
    <property type="entry name" value="HTH_LUXR_2"/>
    <property type="match status" value="1"/>
</dbReference>